<dbReference type="Pfam" id="PF01040">
    <property type="entry name" value="UbiA"/>
    <property type="match status" value="1"/>
</dbReference>
<proteinExistence type="predicted"/>
<dbReference type="PANTHER" id="PTHR42723">
    <property type="entry name" value="CHLOROPHYLL SYNTHASE"/>
    <property type="match status" value="1"/>
</dbReference>
<dbReference type="Gene3D" id="1.10.357.140">
    <property type="entry name" value="UbiA prenyltransferase"/>
    <property type="match status" value="1"/>
</dbReference>
<evidence type="ECO:0000256" key="2">
    <source>
        <dbReference type="ARBA" id="ARBA00022475"/>
    </source>
</evidence>
<evidence type="ECO:0000256" key="5">
    <source>
        <dbReference type="ARBA" id="ARBA00023136"/>
    </source>
</evidence>
<feature type="transmembrane region" description="Helical" evidence="6">
    <location>
        <begin position="231"/>
        <end position="251"/>
    </location>
</feature>
<feature type="transmembrane region" description="Helical" evidence="6">
    <location>
        <begin position="144"/>
        <end position="167"/>
    </location>
</feature>
<dbReference type="CDD" id="cd13961">
    <property type="entry name" value="PT_UbiA_DGGGPS"/>
    <property type="match status" value="1"/>
</dbReference>
<dbReference type="EMBL" id="BMFG01000002">
    <property type="protein sequence ID" value="GGD19639.1"/>
    <property type="molecule type" value="Genomic_DNA"/>
</dbReference>
<evidence type="ECO:0000313" key="8">
    <source>
        <dbReference type="Proteomes" id="UP000625735"/>
    </source>
</evidence>
<gene>
    <name evidence="7" type="ORF">GCM10011343_07700</name>
</gene>
<dbReference type="Proteomes" id="UP000625735">
    <property type="component" value="Unassembled WGS sequence"/>
</dbReference>
<keyword evidence="2" id="KW-1003">Cell membrane</keyword>
<name>A0A917D9U6_9FLAO</name>
<dbReference type="GO" id="GO:0016765">
    <property type="term" value="F:transferase activity, transferring alkyl or aryl (other than methyl) groups"/>
    <property type="evidence" value="ECO:0007669"/>
    <property type="project" value="InterPro"/>
</dbReference>
<feature type="transmembrane region" description="Helical" evidence="6">
    <location>
        <begin position="182"/>
        <end position="198"/>
    </location>
</feature>
<feature type="transmembrane region" description="Helical" evidence="6">
    <location>
        <begin position="257"/>
        <end position="275"/>
    </location>
</feature>
<protein>
    <submittedName>
        <fullName evidence="7">Ubiquinone biosynthesis protein UbiA</fullName>
    </submittedName>
</protein>
<feature type="transmembrane region" description="Helical" evidence="6">
    <location>
        <begin position="282"/>
        <end position="303"/>
    </location>
</feature>
<dbReference type="PANTHER" id="PTHR42723:SF1">
    <property type="entry name" value="CHLOROPHYLL SYNTHASE, CHLOROPLASTIC"/>
    <property type="match status" value="1"/>
</dbReference>
<organism evidence="7 8">
    <name type="scientific">Flavobacterium orientale</name>
    <dbReference type="NCBI Taxonomy" id="1756020"/>
    <lineage>
        <taxon>Bacteria</taxon>
        <taxon>Pseudomonadati</taxon>
        <taxon>Bacteroidota</taxon>
        <taxon>Flavobacteriia</taxon>
        <taxon>Flavobacteriales</taxon>
        <taxon>Flavobacteriaceae</taxon>
        <taxon>Flavobacterium</taxon>
    </lineage>
</organism>
<reference evidence="7" key="2">
    <citation type="submission" date="2020-09" db="EMBL/GenBank/DDBJ databases">
        <authorList>
            <person name="Sun Q."/>
            <person name="Zhou Y."/>
        </authorList>
    </citation>
    <scope>NUCLEOTIDE SEQUENCE</scope>
    <source>
        <strain evidence="7">CGMCC 1.12506</strain>
    </source>
</reference>
<feature type="transmembrane region" description="Helical" evidence="6">
    <location>
        <begin position="20"/>
        <end position="42"/>
    </location>
</feature>
<comment type="subcellular location">
    <subcellularLocation>
        <location evidence="1">Membrane</location>
        <topology evidence="1">Multi-pass membrane protein</topology>
    </subcellularLocation>
</comment>
<dbReference type="AlphaFoldDB" id="A0A917D9U6"/>
<sequence>MALSRKNKLILMKIISLFSVVRGYNIPIIVLAQYLSAIFILSPNTRALDVILDFNLFIIVLASTLTIASGYIINSFYDSQKDLINKPNKTMLDRLVSQKTKLQVYFGLNFFVFLIATLVSWRAVFFFSAYIFLIWFYSHKIKKYPIIGNITAALLAILPFFAILLYYQKIDGILQNLNNEKYYVIFAHAGFLFLLILIREMIKDLENIKGDLVQNYRTIPVILGESFSKKIITLLVICTIVPVYILIEVYDVGYMDIYFYLSFIVLLFFLIKLWNSDSRENYLLLHNVLKFIIVAGVFSIVLIKPSVILHSREVLDI</sequence>
<keyword evidence="3 6" id="KW-0812">Transmembrane</keyword>
<keyword evidence="8" id="KW-1185">Reference proteome</keyword>
<evidence type="ECO:0000256" key="4">
    <source>
        <dbReference type="ARBA" id="ARBA00022989"/>
    </source>
</evidence>
<dbReference type="InterPro" id="IPR000537">
    <property type="entry name" value="UbiA_prenyltransferase"/>
</dbReference>
<dbReference type="InterPro" id="IPR044878">
    <property type="entry name" value="UbiA_sf"/>
</dbReference>
<keyword evidence="7" id="KW-0830">Ubiquinone</keyword>
<evidence type="ECO:0000256" key="1">
    <source>
        <dbReference type="ARBA" id="ARBA00004141"/>
    </source>
</evidence>
<dbReference type="GO" id="GO:0016020">
    <property type="term" value="C:membrane"/>
    <property type="evidence" value="ECO:0007669"/>
    <property type="project" value="UniProtKB-SubCell"/>
</dbReference>
<dbReference type="InterPro" id="IPR050475">
    <property type="entry name" value="Prenyltransferase_related"/>
</dbReference>
<feature type="transmembrane region" description="Helical" evidence="6">
    <location>
        <begin position="54"/>
        <end position="73"/>
    </location>
</feature>
<evidence type="ECO:0000313" key="7">
    <source>
        <dbReference type="EMBL" id="GGD19639.1"/>
    </source>
</evidence>
<evidence type="ECO:0000256" key="3">
    <source>
        <dbReference type="ARBA" id="ARBA00022692"/>
    </source>
</evidence>
<evidence type="ECO:0000256" key="6">
    <source>
        <dbReference type="SAM" id="Phobius"/>
    </source>
</evidence>
<accession>A0A917D9U6</accession>
<keyword evidence="4 6" id="KW-1133">Transmembrane helix</keyword>
<feature type="transmembrane region" description="Helical" evidence="6">
    <location>
        <begin position="110"/>
        <end position="137"/>
    </location>
</feature>
<keyword evidence="5 6" id="KW-0472">Membrane</keyword>
<reference evidence="7" key="1">
    <citation type="journal article" date="2014" name="Int. J. Syst. Evol. Microbiol.">
        <title>Complete genome sequence of Corynebacterium casei LMG S-19264T (=DSM 44701T), isolated from a smear-ripened cheese.</title>
        <authorList>
            <consortium name="US DOE Joint Genome Institute (JGI-PGF)"/>
            <person name="Walter F."/>
            <person name="Albersmeier A."/>
            <person name="Kalinowski J."/>
            <person name="Ruckert C."/>
        </authorList>
    </citation>
    <scope>NUCLEOTIDE SEQUENCE</scope>
    <source>
        <strain evidence="7">CGMCC 1.12506</strain>
    </source>
</reference>
<comment type="caution">
    <text evidence="7">The sequence shown here is derived from an EMBL/GenBank/DDBJ whole genome shotgun (WGS) entry which is preliminary data.</text>
</comment>